<dbReference type="NCBIfam" id="NF004786">
    <property type="entry name" value="PRK06132.1-3"/>
    <property type="match status" value="1"/>
</dbReference>
<dbReference type="RefSeq" id="WP_247243651.1">
    <property type="nucleotide sequence ID" value="NZ_JALJRA010000006.1"/>
</dbReference>
<evidence type="ECO:0000256" key="6">
    <source>
        <dbReference type="ARBA" id="ARBA00023316"/>
    </source>
</evidence>
<comment type="caution">
    <text evidence="11">The sequence shown here is derived from an EMBL/GenBank/DDBJ whole genome shotgun (WGS) entry which is preliminary data.</text>
</comment>
<evidence type="ECO:0000256" key="8">
    <source>
        <dbReference type="SAM" id="MobiDB-lite"/>
    </source>
</evidence>
<dbReference type="InterPro" id="IPR036365">
    <property type="entry name" value="PGBD-like_sf"/>
</dbReference>
<accession>A0ABV2H5M4</accession>
<reference evidence="11 12" key="1">
    <citation type="submission" date="2024-06" db="EMBL/GenBank/DDBJ databases">
        <title>Genomic Encyclopedia of Type Strains, Phase IV (KMG-IV): sequencing the most valuable type-strain genomes for metagenomic binning, comparative biology and taxonomic classification.</title>
        <authorList>
            <person name="Goeker M."/>
        </authorList>
    </citation>
    <scope>NUCLEOTIDE SEQUENCE [LARGE SCALE GENOMIC DNA]</scope>
    <source>
        <strain evidence="11 12">DSM 105042</strain>
    </source>
</reference>
<dbReference type="NCBIfam" id="NF004785">
    <property type="entry name" value="PRK06132.1-2"/>
    <property type="match status" value="1"/>
</dbReference>
<evidence type="ECO:0000259" key="10">
    <source>
        <dbReference type="PROSITE" id="PS52029"/>
    </source>
</evidence>
<keyword evidence="9" id="KW-0732">Signal</keyword>
<keyword evidence="4 7" id="KW-0133">Cell shape</keyword>
<dbReference type="SUPFAM" id="SSF141523">
    <property type="entry name" value="L,D-transpeptidase catalytic domain-like"/>
    <property type="match status" value="1"/>
</dbReference>
<feature type="signal peptide" evidence="9">
    <location>
        <begin position="1"/>
        <end position="23"/>
    </location>
</feature>
<evidence type="ECO:0000313" key="12">
    <source>
        <dbReference type="Proteomes" id="UP001549031"/>
    </source>
</evidence>
<name>A0ABV2H5M4_9HYPH</name>
<dbReference type="InterPro" id="IPR016915">
    <property type="entry name" value="UCP029342"/>
</dbReference>
<dbReference type="Pfam" id="PF03734">
    <property type="entry name" value="YkuD"/>
    <property type="match status" value="1"/>
</dbReference>
<comment type="similarity">
    <text evidence="2">Belongs to the YkuD family.</text>
</comment>
<dbReference type="PANTHER" id="PTHR30582:SF2">
    <property type="entry name" value="L,D-TRANSPEPTIDASE YCIB-RELATED"/>
    <property type="match status" value="1"/>
</dbReference>
<organism evidence="11 12">
    <name type="scientific">Pseudorhizobium tarimense</name>
    <dbReference type="NCBI Taxonomy" id="1079109"/>
    <lineage>
        <taxon>Bacteria</taxon>
        <taxon>Pseudomonadati</taxon>
        <taxon>Pseudomonadota</taxon>
        <taxon>Alphaproteobacteria</taxon>
        <taxon>Hyphomicrobiales</taxon>
        <taxon>Rhizobiaceae</taxon>
        <taxon>Rhizobium/Agrobacterium group</taxon>
        <taxon>Pseudorhizobium</taxon>
    </lineage>
</organism>
<protein>
    <submittedName>
        <fullName evidence="11">Peptidoglycan hydrolase-like protein with peptidoglycan-binding domain</fullName>
    </submittedName>
</protein>
<sequence>MLRRIAFGLGLLSATMLSHSVLAETAPTLQIIVSKDNQTMTVYDGDKVVGTSRVSTGKAGHRTPSGIFSILEKRKYHESNIYSNAPMPFMQRLTWSGIALHEGHVPSYPASHGCVRIPSDFAKTLFGMTERGVHVVISDEQVIPVPIRHANLFEPLKPLPTEPLMSDIELRPTVKRKTSAPYEVAMNSAERSPDMTVTSSISMEEDPAPLKMLIKRRDQRDTILDVQAMLNELGFDAGTPDGLAGSMTRSAIAGYKRWKELPAGGELLTQEFLDALYRSAGRDKPPAAQLMVRQNFKPVFEAPIGLSRPEIPLGTHFFTASDVDRKHETAKWHALTLTNVLSPSERQRMGIKADALPSTATEALDRLDIPSDIRERIGTLLSEGSSLTVTDEGLGPETGKGTDFITLTRSSATVAVTKPEPAQKPQRRRAAPRSYRNGVGLY</sequence>
<dbReference type="CDD" id="cd16913">
    <property type="entry name" value="YkuD_like"/>
    <property type="match status" value="1"/>
</dbReference>
<keyword evidence="6 7" id="KW-0961">Cell wall biogenesis/degradation</keyword>
<dbReference type="PIRSF" id="PIRSF029342">
    <property type="entry name" value="UCP029342_ErfK/YbiS/YcfS/YnhG"/>
    <property type="match status" value="1"/>
</dbReference>
<keyword evidence="3" id="KW-0808">Transferase</keyword>
<evidence type="ECO:0000256" key="5">
    <source>
        <dbReference type="ARBA" id="ARBA00022984"/>
    </source>
</evidence>
<dbReference type="EMBL" id="JBEPLJ010000006">
    <property type="protein sequence ID" value="MET3585714.1"/>
    <property type="molecule type" value="Genomic_DNA"/>
</dbReference>
<dbReference type="Pfam" id="PF01471">
    <property type="entry name" value="PG_binding_1"/>
    <property type="match status" value="1"/>
</dbReference>
<keyword evidence="5 7" id="KW-0573">Peptidoglycan synthesis</keyword>
<dbReference type="Proteomes" id="UP001549031">
    <property type="component" value="Unassembled WGS sequence"/>
</dbReference>
<evidence type="ECO:0000256" key="1">
    <source>
        <dbReference type="ARBA" id="ARBA00004752"/>
    </source>
</evidence>
<dbReference type="Gene3D" id="2.40.440.10">
    <property type="entry name" value="L,D-transpeptidase catalytic domain-like"/>
    <property type="match status" value="1"/>
</dbReference>
<evidence type="ECO:0000313" key="11">
    <source>
        <dbReference type="EMBL" id="MET3585714.1"/>
    </source>
</evidence>
<proteinExistence type="inferred from homology"/>
<feature type="active site" description="Proton donor/acceptor" evidence="7">
    <location>
        <position position="101"/>
    </location>
</feature>
<keyword evidence="12" id="KW-1185">Reference proteome</keyword>
<feature type="active site" description="Nucleophile" evidence="7">
    <location>
        <position position="114"/>
    </location>
</feature>
<dbReference type="InterPro" id="IPR036366">
    <property type="entry name" value="PGBDSf"/>
</dbReference>
<evidence type="ECO:0000256" key="7">
    <source>
        <dbReference type="PROSITE-ProRule" id="PRU01373"/>
    </source>
</evidence>
<evidence type="ECO:0000256" key="9">
    <source>
        <dbReference type="SAM" id="SignalP"/>
    </source>
</evidence>
<comment type="pathway">
    <text evidence="1 7">Cell wall biogenesis; peptidoglycan biosynthesis.</text>
</comment>
<dbReference type="PANTHER" id="PTHR30582">
    <property type="entry name" value="L,D-TRANSPEPTIDASE"/>
    <property type="match status" value="1"/>
</dbReference>
<dbReference type="Gene3D" id="1.10.101.10">
    <property type="entry name" value="PGBD-like superfamily/PGBD"/>
    <property type="match status" value="1"/>
</dbReference>
<feature type="domain" description="L,D-TPase catalytic" evidence="10">
    <location>
        <begin position="29"/>
        <end position="138"/>
    </location>
</feature>
<gene>
    <name evidence="11" type="ORF">ABID21_001823</name>
</gene>
<dbReference type="InterPro" id="IPR005490">
    <property type="entry name" value="LD_TPept_cat_dom"/>
</dbReference>
<evidence type="ECO:0000256" key="2">
    <source>
        <dbReference type="ARBA" id="ARBA00005992"/>
    </source>
</evidence>
<dbReference type="InterPro" id="IPR050979">
    <property type="entry name" value="LD-transpeptidase"/>
</dbReference>
<feature type="region of interest" description="Disordered" evidence="8">
    <location>
        <begin position="412"/>
        <end position="442"/>
    </location>
</feature>
<evidence type="ECO:0000256" key="3">
    <source>
        <dbReference type="ARBA" id="ARBA00022679"/>
    </source>
</evidence>
<dbReference type="InterPro" id="IPR038063">
    <property type="entry name" value="Transpep_catalytic_dom"/>
</dbReference>
<dbReference type="PROSITE" id="PS52029">
    <property type="entry name" value="LD_TPASE"/>
    <property type="match status" value="1"/>
</dbReference>
<dbReference type="SUPFAM" id="SSF47090">
    <property type="entry name" value="PGBD-like"/>
    <property type="match status" value="1"/>
</dbReference>
<dbReference type="InterPro" id="IPR002477">
    <property type="entry name" value="Peptidoglycan-bd-like"/>
</dbReference>
<evidence type="ECO:0000256" key="4">
    <source>
        <dbReference type="ARBA" id="ARBA00022960"/>
    </source>
</evidence>
<feature type="chain" id="PRO_5045217301" evidence="9">
    <location>
        <begin position="24"/>
        <end position="442"/>
    </location>
</feature>